<evidence type="ECO:0000313" key="4">
    <source>
        <dbReference type="Proteomes" id="UP000534677"/>
    </source>
</evidence>
<dbReference type="Proteomes" id="UP000534677">
    <property type="component" value="Unassembled WGS sequence"/>
</dbReference>
<dbReference type="Proteomes" id="UP000520513">
    <property type="component" value="Unassembled WGS sequence"/>
</dbReference>
<dbReference type="EMBL" id="JAAXCY010000007">
    <property type="protein sequence ID" value="MBC2407977.1"/>
    <property type="molecule type" value="Genomic_DNA"/>
</dbReference>
<evidence type="ECO:0000313" key="2">
    <source>
        <dbReference type="EMBL" id="MBC2407977.1"/>
    </source>
</evidence>
<comment type="caution">
    <text evidence="2">The sequence shown here is derived from an EMBL/GenBank/DDBJ whole genome shotgun (WGS) entry which is preliminary data.</text>
</comment>
<keyword evidence="4" id="KW-1185">Reference proteome</keyword>
<dbReference type="Gene3D" id="3.90.180.10">
    <property type="entry name" value="Medium-chain alcohol dehydrogenases, catalytic domain"/>
    <property type="match status" value="1"/>
</dbReference>
<organism evidence="2 3">
    <name type="scientific">Pseudomonas cremoris</name>
    <dbReference type="NCBI Taxonomy" id="2724178"/>
    <lineage>
        <taxon>Bacteria</taxon>
        <taxon>Pseudomonadati</taxon>
        <taxon>Pseudomonadota</taxon>
        <taxon>Gammaproteobacteria</taxon>
        <taxon>Pseudomonadales</taxon>
        <taxon>Pseudomonadaceae</taxon>
        <taxon>Pseudomonas</taxon>
    </lineage>
</organism>
<reference evidence="3 4" key="1">
    <citation type="submission" date="2020-04" db="EMBL/GenBank/DDBJ databases">
        <title>Pseudomonas crami sp. nov., a novel proteolytic bacterial species isolated from cream.</title>
        <authorList>
            <person name="Hofmann K."/>
            <person name="Woller A."/>
            <person name="Huptas C."/>
            <person name="Wenning M."/>
            <person name="Scherer S."/>
            <person name="Doll E.V."/>
        </authorList>
    </citation>
    <scope>NUCLEOTIDE SEQUENCE [LARGE SCALE GENOMIC DNA]</scope>
    <source>
        <strain evidence="1 4">WS 5096</strain>
        <strain evidence="2 3">WS 5106</strain>
    </source>
</reference>
<dbReference type="EMBL" id="JAAXCZ010000003">
    <property type="protein sequence ID" value="MBC2380749.1"/>
    <property type="molecule type" value="Genomic_DNA"/>
</dbReference>
<evidence type="ECO:0000313" key="1">
    <source>
        <dbReference type="EMBL" id="MBC2380749.1"/>
    </source>
</evidence>
<name>A0A7X1E000_9PSED</name>
<evidence type="ECO:0000313" key="3">
    <source>
        <dbReference type="Proteomes" id="UP000520513"/>
    </source>
</evidence>
<proteinExistence type="predicted"/>
<dbReference type="Pfam" id="PF13602">
    <property type="entry name" value="ADH_zinc_N_2"/>
    <property type="match status" value="1"/>
</dbReference>
<accession>A0A7X1E000</accession>
<protein>
    <submittedName>
        <fullName evidence="2">Zinc-binding dehydrogenase</fullName>
    </submittedName>
</protein>
<gene>
    <name evidence="1" type="ORF">HF209_07315</name>
    <name evidence="2" type="ORF">HF257_18365</name>
</gene>
<sequence>MNRFLNEHKIRPVIDQVYPFEKAREAYEHLARGAFGKVVINVATQPL</sequence>
<dbReference type="AlphaFoldDB" id="A0A7X1E000"/>